<organism evidence="2">
    <name type="scientific">Nicotiana tabacum</name>
    <name type="common">Common tobacco</name>
    <dbReference type="NCBI Taxonomy" id="4097"/>
    <lineage>
        <taxon>Eukaryota</taxon>
        <taxon>Viridiplantae</taxon>
        <taxon>Streptophyta</taxon>
        <taxon>Embryophyta</taxon>
        <taxon>Tracheophyta</taxon>
        <taxon>Spermatophyta</taxon>
        <taxon>Magnoliopsida</taxon>
        <taxon>eudicotyledons</taxon>
        <taxon>Gunneridae</taxon>
        <taxon>Pentapetalae</taxon>
        <taxon>asterids</taxon>
        <taxon>lamiids</taxon>
        <taxon>Solanales</taxon>
        <taxon>Solanaceae</taxon>
        <taxon>Nicotianoideae</taxon>
        <taxon>Nicotianeae</taxon>
        <taxon>Nicotiana</taxon>
    </lineage>
</organism>
<feature type="domain" description="Reverse transcriptase Ty1/copia-type" evidence="1">
    <location>
        <begin position="3"/>
        <end position="67"/>
    </location>
</feature>
<dbReference type="SUPFAM" id="SSF56672">
    <property type="entry name" value="DNA/RNA polymerases"/>
    <property type="match status" value="1"/>
</dbReference>
<proteinExistence type="predicted"/>
<dbReference type="InterPro" id="IPR043502">
    <property type="entry name" value="DNA/RNA_pol_sf"/>
</dbReference>
<dbReference type="STRING" id="4097.A0A1S4CX25"/>
<dbReference type="OrthoDB" id="414945at2759"/>
<dbReference type="RefSeq" id="XP_016505705.1">
    <property type="nucleotide sequence ID" value="XM_016650219.1"/>
</dbReference>
<dbReference type="Pfam" id="PF07727">
    <property type="entry name" value="RVT_2"/>
    <property type="match status" value="1"/>
</dbReference>
<gene>
    <name evidence="2" type="primary">LOC107823540</name>
</gene>
<dbReference type="PANTHER" id="PTHR11439">
    <property type="entry name" value="GAG-POL-RELATED RETROTRANSPOSON"/>
    <property type="match status" value="1"/>
</dbReference>
<dbReference type="AlphaFoldDB" id="A0A1S4CX25"/>
<reference evidence="2" key="1">
    <citation type="submission" date="2025-08" db="UniProtKB">
        <authorList>
            <consortium name="RefSeq"/>
        </authorList>
    </citation>
    <scope>IDENTIFICATION</scope>
</reference>
<dbReference type="InterPro" id="IPR013103">
    <property type="entry name" value="RVT_2"/>
</dbReference>
<evidence type="ECO:0000313" key="2">
    <source>
        <dbReference type="RefSeq" id="XP_016505705.1"/>
    </source>
</evidence>
<sequence length="292" mass="33213">MTIARVLIGTIVKKGWKMFQLDVNNAFLYGDLHEEVYMEVPQVLVVDKPGLICKSNKSLYGLKQAVDNYDIVIGTHQEEIDSLKSFLHETFKIKDLGRLHYFLGMKVLYKEDRVLICQRKFTMDLPKEFKCAQYSSRTSPLDPSTKLKADQSPMLIDPSNYRKLVGKLNFLTNTRLDISYSVQHLSQYIQSPREAHLKAAYHVLRYLKGDPSPGIFFSNSKENGIRALCDLDWAACLETRRSVNGYIVLLGNSPISWKSKKQSTISLSSAEAKYRAARQVVGELVLLVALLE</sequence>
<evidence type="ECO:0000259" key="1">
    <source>
        <dbReference type="Pfam" id="PF07727"/>
    </source>
</evidence>
<protein>
    <submittedName>
        <fullName evidence="2">Uncharacterized mitochondrial protein AtMg00810-like</fullName>
    </submittedName>
</protein>
<name>A0A1S4CX25_TOBAC</name>
<dbReference type="PANTHER" id="PTHR11439:SF449">
    <property type="entry name" value="REVERSE TRANSCRIPTASE TY1_COPIA-TYPE DOMAIN-CONTAINING PROTEIN"/>
    <property type="match status" value="1"/>
</dbReference>
<dbReference type="KEGG" id="nta:107823540"/>
<accession>A0A1S4CX25</accession>
<dbReference type="PaxDb" id="4097-A0A1S4CX25"/>
<dbReference type="CDD" id="cd09272">
    <property type="entry name" value="RNase_HI_RT_Ty1"/>
    <property type="match status" value="1"/>
</dbReference>